<dbReference type="Gene3D" id="3.40.390.10">
    <property type="entry name" value="Collagenase (Catalytic Domain)"/>
    <property type="match status" value="1"/>
</dbReference>
<dbReference type="GO" id="GO:0018996">
    <property type="term" value="P:molting cycle, collagen and cuticulin-based cuticle"/>
    <property type="evidence" value="ECO:0007669"/>
    <property type="project" value="UniProtKB-ARBA"/>
</dbReference>
<sequence>MNLFESFGKDAATNTSQWPFEFSYDKSQGFEDAGSALLQGFSTFIKLAIAVDMCCILNMAKDSTRYLSDKAKPFVIVAESKFSLPLGGTMLSVIRQVLPGLNVHSRSRRTSSCAAIIILLWYILTRSCSAHAAVVGALHDTPPASSQWRGALERSSQYGSQRGLIGGEEAKDIPEVQYILQRLQTEMLRKYNQTQENITSESVLFEGDIMLSPEDGEAILESLKSRKKRKTTADKARLWPLPIPYRFSSRPEHYMNTSERAVILDAMRELSSLTCITFREVDSTYKLRPVLDFMKDFGCWSHVGRDQAYHYQEVSVAENCFIRGIILHELGHVIGFWHEQSRPDRDKYVTFIEKNVNRPDEYNFKRETWGDIDNLGLPYDVGSIMHYGSTSYSKNGKVTLRSNDPLLQRSMGQRQRMSFYDIKAANLAYCRDACPTVTFSCLHDGYPDPKDCSRCRCPDGLHGTRCQYAAPAVGAKCGGPMFIDKGARYTIKSPGFPVSYSANIQCNWLFQARPGMRLYLTIKPDRFMRHPNCLRSNVSVCQEDFVEIKYNLSFGNTGARFCCGVAPQEVIVSSGNTMLVLFRTSRNGFGGVKAEIYAQSCGGCFPSHQPQSPCLLTQSIPCTQRWIKQEYIACPVYFRSPTYVCNTHINRPHSRAGTCQVEKQQCCTGHALEQGFCVSTDKSQVPSGSGGKPTKEDGAETSGDGKDTNSQQVTPNPITGWSKWSEWSACTATCGGCGRRSRTRACTKLSMCGGKLSDTESQVCNYQPCPNFQAYACQQETVQEYFCGWLQNCTRVKTEMVQCVTRCCPNYENQNNVCLPVNRSSSGRRRRKRRRRRVHHFGRA</sequence>
<dbReference type="SMART" id="SM00042">
    <property type="entry name" value="CUB"/>
    <property type="match status" value="1"/>
</dbReference>
<dbReference type="CDD" id="cd04280">
    <property type="entry name" value="ZnMc_astacin_like"/>
    <property type="match status" value="1"/>
</dbReference>
<dbReference type="GO" id="GO:0004222">
    <property type="term" value="F:metalloendopeptidase activity"/>
    <property type="evidence" value="ECO:0007669"/>
    <property type="project" value="UniProtKB-UniRule"/>
</dbReference>
<comment type="cofactor">
    <cofactor evidence="10 11">
        <name>Zn(2+)</name>
        <dbReference type="ChEBI" id="CHEBI:29105"/>
    </cofactor>
    <text evidence="10 11">Binds 1 zinc ion per subunit.</text>
</comment>
<organism evidence="15 16">
    <name type="scientific">Plakobranchus ocellatus</name>
    <dbReference type="NCBI Taxonomy" id="259542"/>
    <lineage>
        <taxon>Eukaryota</taxon>
        <taxon>Metazoa</taxon>
        <taxon>Spiralia</taxon>
        <taxon>Lophotrochozoa</taxon>
        <taxon>Mollusca</taxon>
        <taxon>Gastropoda</taxon>
        <taxon>Heterobranchia</taxon>
        <taxon>Euthyneura</taxon>
        <taxon>Panpulmonata</taxon>
        <taxon>Sacoglossa</taxon>
        <taxon>Placobranchoidea</taxon>
        <taxon>Plakobranchidae</taxon>
        <taxon>Plakobranchus</taxon>
    </lineage>
</organism>
<dbReference type="SMART" id="SM00209">
    <property type="entry name" value="TSP1"/>
    <property type="match status" value="1"/>
</dbReference>
<dbReference type="Gene3D" id="2.20.100.10">
    <property type="entry name" value="Thrombospondin type-1 (TSP1) repeat"/>
    <property type="match status" value="1"/>
</dbReference>
<dbReference type="FunFam" id="3.40.390.10:FF:000028">
    <property type="entry name" value="Zinc metalloproteinase"/>
    <property type="match status" value="1"/>
</dbReference>
<dbReference type="InterPro" id="IPR036383">
    <property type="entry name" value="TSP1_rpt_sf"/>
</dbReference>
<dbReference type="Proteomes" id="UP000735302">
    <property type="component" value="Unassembled WGS sequence"/>
</dbReference>
<accession>A0AAV3ZKR0</accession>
<keyword evidence="8" id="KW-0325">Glycoprotein</keyword>
<proteinExistence type="predicted"/>
<dbReference type="PANTHER" id="PTHR10127:SF780">
    <property type="entry name" value="METALLOENDOPEPTIDASE"/>
    <property type="match status" value="1"/>
</dbReference>
<feature type="compositionally biased region" description="Polar residues" evidence="12">
    <location>
        <begin position="708"/>
        <end position="719"/>
    </location>
</feature>
<evidence type="ECO:0000256" key="1">
    <source>
        <dbReference type="ARBA" id="ARBA00022536"/>
    </source>
</evidence>
<dbReference type="PROSITE" id="PS51864">
    <property type="entry name" value="ASTACIN"/>
    <property type="match status" value="1"/>
</dbReference>
<dbReference type="InterPro" id="IPR024079">
    <property type="entry name" value="MetalloPept_cat_dom_sf"/>
</dbReference>
<dbReference type="PRINTS" id="PR00480">
    <property type="entry name" value="ASTACIN"/>
</dbReference>
<dbReference type="InterPro" id="IPR006026">
    <property type="entry name" value="Peptidase_Metallo"/>
</dbReference>
<dbReference type="InterPro" id="IPR000884">
    <property type="entry name" value="TSP1_rpt"/>
</dbReference>
<feature type="compositionally biased region" description="Basic residues" evidence="12">
    <location>
        <begin position="826"/>
        <end position="844"/>
    </location>
</feature>
<gene>
    <name evidence="15" type="ORF">PoB_002235700</name>
</gene>
<feature type="binding site" evidence="10">
    <location>
        <position position="328"/>
    </location>
    <ligand>
        <name>Zn(2+)</name>
        <dbReference type="ChEBI" id="CHEBI:29105"/>
        <note>catalytic</note>
    </ligand>
</feature>
<dbReference type="Gene3D" id="2.60.120.290">
    <property type="entry name" value="Spermadhesin, CUB domain"/>
    <property type="match status" value="1"/>
</dbReference>
<comment type="caution">
    <text evidence="15">The sequence shown here is derived from an EMBL/GenBank/DDBJ whole genome shotgun (WGS) entry which is preliminary data.</text>
</comment>
<feature type="domain" description="CUB" evidence="13">
    <location>
        <begin position="477"/>
        <end position="599"/>
    </location>
</feature>
<dbReference type="AlphaFoldDB" id="A0AAV3ZKR0"/>
<keyword evidence="2 10" id="KW-0645">Protease</keyword>
<name>A0AAV3ZKR0_9GAST</name>
<dbReference type="InterPro" id="IPR034035">
    <property type="entry name" value="Astacin-like_dom"/>
</dbReference>
<evidence type="ECO:0000259" key="13">
    <source>
        <dbReference type="PROSITE" id="PS01180"/>
    </source>
</evidence>
<evidence type="ECO:0000256" key="3">
    <source>
        <dbReference type="ARBA" id="ARBA00022723"/>
    </source>
</evidence>
<evidence type="ECO:0000256" key="11">
    <source>
        <dbReference type="RuleBase" id="RU361183"/>
    </source>
</evidence>
<keyword evidence="6 10" id="KW-0482">Metalloprotease</keyword>
<dbReference type="SUPFAM" id="SSF82895">
    <property type="entry name" value="TSP-1 type 1 repeat"/>
    <property type="match status" value="1"/>
</dbReference>
<feature type="domain" description="Peptidase M12A" evidence="14">
    <location>
        <begin position="230"/>
        <end position="435"/>
    </location>
</feature>
<keyword evidence="7" id="KW-1015">Disulfide bond</keyword>
<evidence type="ECO:0000313" key="16">
    <source>
        <dbReference type="Proteomes" id="UP000735302"/>
    </source>
</evidence>
<keyword evidence="5 10" id="KW-0862">Zinc</keyword>
<evidence type="ECO:0000313" key="15">
    <source>
        <dbReference type="EMBL" id="GFN95851.1"/>
    </source>
</evidence>
<dbReference type="SUPFAM" id="SSF49854">
    <property type="entry name" value="Spermadhesin, CUB domain"/>
    <property type="match status" value="1"/>
</dbReference>
<dbReference type="SMART" id="SM00235">
    <property type="entry name" value="ZnMc"/>
    <property type="match status" value="1"/>
</dbReference>
<feature type="active site" evidence="10">
    <location>
        <position position="329"/>
    </location>
</feature>
<dbReference type="Pfam" id="PF00431">
    <property type="entry name" value="CUB"/>
    <property type="match status" value="1"/>
</dbReference>
<evidence type="ECO:0000256" key="8">
    <source>
        <dbReference type="ARBA" id="ARBA00023180"/>
    </source>
</evidence>
<evidence type="ECO:0000259" key="14">
    <source>
        <dbReference type="PROSITE" id="PS51864"/>
    </source>
</evidence>
<evidence type="ECO:0000256" key="5">
    <source>
        <dbReference type="ARBA" id="ARBA00022833"/>
    </source>
</evidence>
<dbReference type="Pfam" id="PF01400">
    <property type="entry name" value="Astacin"/>
    <property type="match status" value="1"/>
</dbReference>
<feature type="compositionally biased region" description="Basic and acidic residues" evidence="12">
    <location>
        <begin position="693"/>
        <end position="707"/>
    </location>
</feature>
<protein>
    <recommendedName>
        <fullName evidence="11">Metalloendopeptidase</fullName>
        <ecNumber evidence="11">3.4.24.-</ecNumber>
    </recommendedName>
</protein>
<feature type="region of interest" description="Disordered" evidence="12">
    <location>
        <begin position="680"/>
        <end position="720"/>
    </location>
</feature>
<feature type="region of interest" description="Disordered" evidence="12">
    <location>
        <begin position="823"/>
        <end position="844"/>
    </location>
</feature>
<feature type="binding site" evidence="10">
    <location>
        <position position="332"/>
    </location>
    <ligand>
        <name>Zn(2+)</name>
        <dbReference type="ChEBI" id="CHEBI:29105"/>
        <note>catalytic</note>
    </ligand>
</feature>
<keyword evidence="4 10" id="KW-0378">Hydrolase</keyword>
<dbReference type="InterPro" id="IPR000859">
    <property type="entry name" value="CUB_dom"/>
</dbReference>
<keyword evidence="3 10" id="KW-0479">Metal-binding</keyword>
<dbReference type="GO" id="GO:0008270">
    <property type="term" value="F:zinc ion binding"/>
    <property type="evidence" value="ECO:0007669"/>
    <property type="project" value="UniProtKB-UniRule"/>
</dbReference>
<dbReference type="PROSITE" id="PS50092">
    <property type="entry name" value="TSP1"/>
    <property type="match status" value="1"/>
</dbReference>
<evidence type="ECO:0000256" key="10">
    <source>
        <dbReference type="PROSITE-ProRule" id="PRU01211"/>
    </source>
</evidence>
<dbReference type="CDD" id="cd00041">
    <property type="entry name" value="CUB"/>
    <property type="match status" value="1"/>
</dbReference>
<keyword evidence="16" id="KW-1185">Reference proteome</keyword>
<evidence type="ECO:0000256" key="9">
    <source>
        <dbReference type="PROSITE-ProRule" id="PRU00059"/>
    </source>
</evidence>
<feature type="binding site" evidence="10">
    <location>
        <position position="338"/>
    </location>
    <ligand>
        <name>Zn(2+)</name>
        <dbReference type="ChEBI" id="CHEBI:29105"/>
        <note>catalytic</note>
    </ligand>
</feature>
<dbReference type="PANTHER" id="PTHR10127">
    <property type="entry name" value="DISCOIDIN, CUB, EGF, LAMININ , AND ZINC METALLOPROTEASE DOMAIN CONTAINING"/>
    <property type="match status" value="1"/>
</dbReference>
<dbReference type="PROSITE" id="PS01180">
    <property type="entry name" value="CUB"/>
    <property type="match status" value="1"/>
</dbReference>
<evidence type="ECO:0000256" key="2">
    <source>
        <dbReference type="ARBA" id="ARBA00022670"/>
    </source>
</evidence>
<keyword evidence="1" id="KW-0245">EGF-like domain</keyword>
<dbReference type="Pfam" id="PF00090">
    <property type="entry name" value="TSP_1"/>
    <property type="match status" value="1"/>
</dbReference>
<evidence type="ECO:0000256" key="4">
    <source>
        <dbReference type="ARBA" id="ARBA00022801"/>
    </source>
</evidence>
<evidence type="ECO:0000256" key="7">
    <source>
        <dbReference type="ARBA" id="ARBA00023157"/>
    </source>
</evidence>
<dbReference type="InterPro" id="IPR001506">
    <property type="entry name" value="Peptidase_M12A"/>
</dbReference>
<dbReference type="EMBL" id="BLXT01002557">
    <property type="protein sequence ID" value="GFN95851.1"/>
    <property type="molecule type" value="Genomic_DNA"/>
</dbReference>
<dbReference type="EC" id="3.4.24.-" evidence="11"/>
<comment type="caution">
    <text evidence="9">Lacks conserved residue(s) required for the propagation of feature annotation.</text>
</comment>
<dbReference type="SUPFAM" id="SSF55486">
    <property type="entry name" value="Metalloproteases ('zincins'), catalytic domain"/>
    <property type="match status" value="1"/>
</dbReference>
<dbReference type="InterPro" id="IPR035914">
    <property type="entry name" value="Sperma_CUB_dom_sf"/>
</dbReference>
<evidence type="ECO:0000256" key="12">
    <source>
        <dbReference type="SAM" id="MobiDB-lite"/>
    </source>
</evidence>
<reference evidence="15 16" key="1">
    <citation type="journal article" date="2021" name="Elife">
        <title>Chloroplast acquisition without the gene transfer in kleptoplastic sea slugs, Plakobranchus ocellatus.</title>
        <authorList>
            <person name="Maeda T."/>
            <person name="Takahashi S."/>
            <person name="Yoshida T."/>
            <person name="Shimamura S."/>
            <person name="Takaki Y."/>
            <person name="Nagai Y."/>
            <person name="Toyoda A."/>
            <person name="Suzuki Y."/>
            <person name="Arimoto A."/>
            <person name="Ishii H."/>
            <person name="Satoh N."/>
            <person name="Nishiyama T."/>
            <person name="Hasebe M."/>
            <person name="Maruyama T."/>
            <person name="Minagawa J."/>
            <person name="Obokata J."/>
            <person name="Shigenobu S."/>
        </authorList>
    </citation>
    <scope>NUCLEOTIDE SEQUENCE [LARGE SCALE GENOMIC DNA]</scope>
</reference>
<dbReference type="GO" id="GO:0006508">
    <property type="term" value="P:proteolysis"/>
    <property type="evidence" value="ECO:0007669"/>
    <property type="project" value="UniProtKB-KW"/>
</dbReference>
<evidence type="ECO:0000256" key="6">
    <source>
        <dbReference type="ARBA" id="ARBA00023049"/>
    </source>
</evidence>